<dbReference type="Proteomes" id="UP000095285">
    <property type="component" value="Unassembled WGS sequence"/>
</dbReference>
<dbReference type="AlphaFoldDB" id="A0A1I7VJB7"/>
<evidence type="ECO:0000256" key="1">
    <source>
        <dbReference type="SAM" id="MobiDB-lite"/>
    </source>
</evidence>
<evidence type="ECO:0000313" key="3">
    <source>
        <dbReference type="WBParaSite" id="EN70_3154"/>
    </source>
</evidence>
<protein>
    <submittedName>
        <fullName evidence="3">Uncharacterized protein</fullName>
    </submittedName>
</protein>
<evidence type="ECO:0000313" key="2">
    <source>
        <dbReference type="Proteomes" id="UP000095285"/>
    </source>
</evidence>
<name>A0A1I7VJB7_LOALO</name>
<sequence length="71" mass="7338">MFGGDRSGGGGGGGGDGLVDDDDDGGAVLLHSDEIVDQGNELNESIKVMVRGTHKDKGKSNEKEKWYSGEG</sequence>
<feature type="compositionally biased region" description="Gly residues" evidence="1">
    <location>
        <begin position="1"/>
        <end position="17"/>
    </location>
</feature>
<accession>A0A1I7VJB7</accession>
<reference evidence="3" key="2">
    <citation type="submission" date="2016-11" db="UniProtKB">
        <authorList>
            <consortium name="WormBaseParasite"/>
        </authorList>
    </citation>
    <scope>IDENTIFICATION</scope>
</reference>
<feature type="region of interest" description="Disordered" evidence="1">
    <location>
        <begin position="50"/>
        <end position="71"/>
    </location>
</feature>
<organism evidence="2 3">
    <name type="scientific">Loa loa</name>
    <name type="common">Eye worm</name>
    <name type="synonym">Filaria loa</name>
    <dbReference type="NCBI Taxonomy" id="7209"/>
    <lineage>
        <taxon>Eukaryota</taxon>
        <taxon>Metazoa</taxon>
        <taxon>Ecdysozoa</taxon>
        <taxon>Nematoda</taxon>
        <taxon>Chromadorea</taxon>
        <taxon>Rhabditida</taxon>
        <taxon>Spirurina</taxon>
        <taxon>Spiruromorpha</taxon>
        <taxon>Filarioidea</taxon>
        <taxon>Onchocercidae</taxon>
        <taxon>Loa</taxon>
    </lineage>
</organism>
<reference evidence="2" key="1">
    <citation type="submission" date="2012-04" db="EMBL/GenBank/DDBJ databases">
        <title>The Genome Sequence of Loa loa.</title>
        <authorList>
            <consortium name="The Broad Institute Genome Sequencing Platform"/>
            <consortium name="Broad Institute Genome Sequencing Center for Infectious Disease"/>
            <person name="Nutman T.B."/>
            <person name="Fink D.L."/>
            <person name="Russ C."/>
            <person name="Young S."/>
            <person name="Zeng Q."/>
            <person name="Gargeya S."/>
            <person name="Alvarado L."/>
            <person name="Berlin A."/>
            <person name="Chapman S.B."/>
            <person name="Chen Z."/>
            <person name="Freedman E."/>
            <person name="Gellesch M."/>
            <person name="Goldberg J."/>
            <person name="Griggs A."/>
            <person name="Gujja S."/>
            <person name="Heilman E.R."/>
            <person name="Heiman D."/>
            <person name="Howarth C."/>
            <person name="Mehta T."/>
            <person name="Neiman D."/>
            <person name="Pearson M."/>
            <person name="Roberts A."/>
            <person name="Saif S."/>
            <person name="Shea T."/>
            <person name="Shenoy N."/>
            <person name="Sisk P."/>
            <person name="Stolte C."/>
            <person name="Sykes S."/>
            <person name="White J."/>
            <person name="Yandava C."/>
            <person name="Haas B."/>
            <person name="Henn M.R."/>
            <person name="Nusbaum C."/>
            <person name="Birren B."/>
        </authorList>
    </citation>
    <scope>NUCLEOTIDE SEQUENCE [LARGE SCALE GENOMIC DNA]</scope>
</reference>
<keyword evidence="2" id="KW-1185">Reference proteome</keyword>
<proteinExistence type="predicted"/>
<feature type="compositionally biased region" description="Basic and acidic residues" evidence="1">
    <location>
        <begin position="53"/>
        <end position="71"/>
    </location>
</feature>
<feature type="region of interest" description="Disordered" evidence="1">
    <location>
        <begin position="1"/>
        <end position="36"/>
    </location>
</feature>
<dbReference type="WBParaSite" id="EN70_3154">
    <property type="protein sequence ID" value="EN70_3154"/>
    <property type="gene ID" value="EN70_3154"/>
</dbReference>